<protein>
    <submittedName>
        <fullName evidence="2">Uncharacterized protein</fullName>
    </submittedName>
</protein>
<sequence>MTYADLGGDRGSTPAAYVPAIYSTCATCGAKPMAKCVNPLTGKEKKAPCVNRGRESSERTGE</sequence>
<evidence type="ECO:0000313" key="2">
    <source>
        <dbReference type="EMBL" id="AZS06846.1"/>
    </source>
</evidence>
<accession>A0A3S9U949</accession>
<gene>
    <name evidence="2" type="primary">82</name>
    <name evidence="2" type="ORF">SEA_RAELA_82</name>
</gene>
<organism evidence="2 3">
    <name type="scientific">Mycobacterium phage Raela</name>
    <dbReference type="NCBI Taxonomy" id="2499054"/>
    <lineage>
        <taxon>Viruses</taxon>
        <taxon>Duplodnaviria</taxon>
        <taxon>Heunggongvirae</taxon>
        <taxon>Uroviricota</taxon>
        <taxon>Caudoviricetes</taxon>
        <taxon>Marvinvirus</taxon>
        <taxon>Marvinvirus mosmoris</taxon>
    </lineage>
</organism>
<name>A0A3S9U949_9CAUD</name>
<feature type="region of interest" description="Disordered" evidence="1">
    <location>
        <begin position="43"/>
        <end position="62"/>
    </location>
</feature>
<dbReference type="Proteomes" id="UP000288087">
    <property type="component" value="Genome"/>
</dbReference>
<proteinExistence type="predicted"/>
<dbReference type="EMBL" id="MK279842">
    <property type="protein sequence ID" value="AZS06846.1"/>
    <property type="molecule type" value="Genomic_DNA"/>
</dbReference>
<evidence type="ECO:0000313" key="3">
    <source>
        <dbReference type="Proteomes" id="UP000288087"/>
    </source>
</evidence>
<reference evidence="2 3" key="1">
    <citation type="submission" date="2018-12" db="EMBL/GenBank/DDBJ databases">
        <authorList>
            <person name="Aulner M.R."/>
            <person name="Sevcik K."/>
            <person name="Preston P.A."/>
            <person name="Tolsma S."/>
            <person name="Garlena R.A."/>
            <person name="Russell D.A."/>
            <person name="Pope W.H."/>
            <person name="Jacobs-Sera D."/>
            <person name="Hatfull G.F."/>
        </authorList>
    </citation>
    <scope>NUCLEOTIDE SEQUENCE [LARGE SCALE GENOMIC DNA]</scope>
</reference>
<evidence type="ECO:0000256" key="1">
    <source>
        <dbReference type="SAM" id="MobiDB-lite"/>
    </source>
</evidence>